<proteinExistence type="predicted"/>
<reference evidence="1 2" key="1">
    <citation type="journal article" date="2017" name="Water Res.">
        <title>Comammox in drinking water systems.</title>
        <authorList>
            <person name="Wang Y."/>
            <person name="Ma L."/>
            <person name="Mao Y."/>
            <person name="Jiang X."/>
            <person name="Xia Y."/>
            <person name="Yu K."/>
            <person name="Li B."/>
            <person name="Zhang T."/>
        </authorList>
    </citation>
    <scope>NUCLEOTIDE SEQUENCE [LARGE SCALE GENOMIC DNA]</scope>
    <source>
        <strain evidence="1">SG_bin8</strain>
    </source>
</reference>
<dbReference type="EMBL" id="LWDL01000003">
    <property type="protein sequence ID" value="OQW54524.1"/>
    <property type="molecule type" value="Genomic_DNA"/>
</dbReference>
<dbReference type="STRING" id="1827387.A4S15_04625"/>
<accession>A0A1W9I529</accession>
<evidence type="ECO:0008006" key="3">
    <source>
        <dbReference type="Google" id="ProtNLM"/>
    </source>
</evidence>
<dbReference type="AlphaFoldDB" id="A0A1W9I529"/>
<gene>
    <name evidence="1" type="ORF">A4S15_04625</name>
</gene>
<evidence type="ECO:0000313" key="1">
    <source>
        <dbReference type="EMBL" id="OQW54524.1"/>
    </source>
</evidence>
<evidence type="ECO:0000313" key="2">
    <source>
        <dbReference type="Proteomes" id="UP000192872"/>
    </source>
</evidence>
<dbReference type="Pfam" id="PF06282">
    <property type="entry name" value="DUF1036"/>
    <property type="match status" value="1"/>
</dbReference>
<name>A0A1W9I529_9HYPH</name>
<organism evidence="1 2">
    <name type="scientific">Candidatus Raskinella chloraquaticus</name>
    <dbReference type="NCBI Taxonomy" id="1951219"/>
    <lineage>
        <taxon>Bacteria</taxon>
        <taxon>Pseudomonadati</taxon>
        <taxon>Pseudomonadota</taxon>
        <taxon>Alphaproteobacteria</taxon>
        <taxon>Hyphomicrobiales</taxon>
        <taxon>Phreatobacteraceae</taxon>
        <taxon>Candidatus Raskinella</taxon>
    </lineage>
</organism>
<protein>
    <recommendedName>
        <fullName evidence="3">DUF1036 domain-containing protein</fullName>
    </recommendedName>
</protein>
<dbReference type="Proteomes" id="UP000192872">
    <property type="component" value="Unassembled WGS sequence"/>
</dbReference>
<dbReference type="InterPro" id="IPR009380">
    <property type="entry name" value="DUF1036"/>
</dbReference>
<sequence>MQIRWWRYSKWLSSGAPLVVLLAVLWLGVGMSPAQANLRICNKTSSRVGVALGYKDAQGWVTEGWWNMLPGTCETLLEGPLSARYYYLRAVDYDRGGEWGGPNLMCADPKLFTIRDIGECVARGHERAGFFEIDTGELSTWTVQLTEPGRSGKEAEASSGATK</sequence>
<comment type="caution">
    <text evidence="1">The sequence shown here is derived from an EMBL/GenBank/DDBJ whole genome shotgun (WGS) entry which is preliminary data.</text>
</comment>